<reference evidence="1 2" key="1">
    <citation type="submission" date="2016-10" db="EMBL/GenBank/DDBJ databases">
        <authorList>
            <person name="de Groot N.N."/>
        </authorList>
    </citation>
    <scope>NUCLEOTIDE SEQUENCE [LARGE SCALE GENOMIC DNA]</scope>
    <source>
        <strain evidence="1 2">DSM 23142</strain>
    </source>
</reference>
<protein>
    <submittedName>
        <fullName evidence="1">Uncharacterized protein</fullName>
    </submittedName>
</protein>
<evidence type="ECO:0000313" key="1">
    <source>
        <dbReference type="EMBL" id="SDG81142.1"/>
    </source>
</evidence>
<organism evidence="1 2">
    <name type="scientific">Microbacterium pygmaeum</name>
    <dbReference type="NCBI Taxonomy" id="370764"/>
    <lineage>
        <taxon>Bacteria</taxon>
        <taxon>Bacillati</taxon>
        <taxon>Actinomycetota</taxon>
        <taxon>Actinomycetes</taxon>
        <taxon>Micrococcales</taxon>
        <taxon>Microbacteriaceae</taxon>
        <taxon>Microbacterium</taxon>
    </lineage>
</organism>
<name>A0A1G7XA86_9MICO</name>
<evidence type="ECO:0000313" key="2">
    <source>
        <dbReference type="Proteomes" id="UP000199009"/>
    </source>
</evidence>
<gene>
    <name evidence="1" type="ORF">SAMN04489810_1358</name>
</gene>
<dbReference type="EMBL" id="LT629692">
    <property type="protein sequence ID" value="SDG81142.1"/>
    <property type="molecule type" value="Genomic_DNA"/>
</dbReference>
<dbReference type="AlphaFoldDB" id="A0A1G7XA86"/>
<dbReference type="Proteomes" id="UP000199009">
    <property type="component" value="Chromosome I"/>
</dbReference>
<accession>A0A1G7XA86</accession>
<keyword evidence="2" id="KW-1185">Reference proteome</keyword>
<proteinExistence type="predicted"/>
<sequence length="69" mass="7644">MWLPLDGNSASRLQHVPIIGAIAMGELSENVLLQLEHNRVRFVSLDLDAQPDEIARGVSRAFSRGDQCE</sequence>